<evidence type="ECO:0000256" key="1">
    <source>
        <dbReference type="SAM" id="MobiDB-lite"/>
    </source>
</evidence>
<organism evidence="2 3">
    <name type="scientific">Cystoisospora suis</name>
    <dbReference type="NCBI Taxonomy" id="483139"/>
    <lineage>
        <taxon>Eukaryota</taxon>
        <taxon>Sar</taxon>
        <taxon>Alveolata</taxon>
        <taxon>Apicomplexa</taxon>
        <taxon>Conoidasida</taxon>
        <taxon>Coccidia</taxon>
        <taxon>Eucoccidiorida</taxon>
        <taxon>Eimeriorina</taxon>
        <taxon>Sarcocystidae</taxon>
        <taxon>Cystoisospora</taxon>
    </lineage>
</organism>
<feature type="region of interest" description="Disordered" evidence="1">
    <location>
        <begin position="1"/>
        <end position="34"/>
    </location>
</feature>
<keyword evidence="3" id="KW-1185">Reference proteome</keyword>
<accession>A0A2C6K8G5</accession>
<dbReference type="EMBL" id="MIGC01004859">
    <property type="protein sequence ID" value="PHJ17580.1"/>
    <property type="molecule type" value="Genomic_DNA"/>
</dbReference>
<sequence length="68" mass="7371">MAGPGSRGLSPLIGRRSELQKSCRRDARRRSSGALHSMNSSYTIYGLLALRGIRLSEAARKSAKVAHC</sequence>
<proteinExistence type="predicted"/>
<dbReference type="RefSeq" id="XP_067919298.1">
    <property type="nucleotide sequence ID" value="XM_068068724.1"/>
</dbReference>
<dbReference type="Proteomes" id="UP000221165">
    <property type="component" value="Unassembled WGS sequence"/>
</dbReference>
<name>A0A2C6K8G5_9APIC</name>
<reference evidence="2 3" key="1">
    <citation type="journal article" date="2017" name="Int. J. Parasitol.">
        <title>The genome of the protozoan parasite Cystoisospora suis and a reverse vaccinology approach to identify vaccine candidates.</title>
        <authorList>
            <person name="Palmieri N."/>
            <person name="Shrestha A."/>
            <person name="Ruttkowski B."/>
            <person name="Beck T."/>
            <person name="Vogl C."/>
            <person name="Tomley F."/>
            <person name="Blake D.P."/>
            <person name="Joachim A."/>
        </authorList>
    </citation>
    <scope>NUCLEOTIDE SEQUENCE [LARGE SCALE GENOMIC DNA]</scope>
    <source>
        <strain evidence="2 3">Wien I</strain>
    </source>
</reference>
<feature type="compositionally biased region" description="Basic and acidic residues" evidence="1">
    <location>
        <begin position="15"/>
        <end position="25"/>
    </location>
</feature>
<gene>
    <name evidence="2" type="ORF">CSUI_008596</name>
</gene>
<evidence type="ECO:0000313" key="2">
    <source>
        <dbReference type="EMBL" id="PHJ17580.1"/>
    </source>
</evidence>
<dbReference type="GeneID" id="94431935"/>
<comment type="caution">
    <text evidence="2">The sequence shown here is derived from an EMBL/GenBank/DDBJ whole genome shotgun (WGS) entry which is preliminary data.</text>
</comment>
<evidence type="ECO:0000313" key="3">
    <source>
        <dbReference type="Proteomes" id="UP000221165"/>
    </source>
</evidence>
<dbReference type="AlphaFoldDB" id="A0A2C6K8G5"/>
<protein>
    <submittedName>
        <fullName evidence="2">Uncharacterized protein</fullName>
    </submittedName>
</protein>
<dbReference type="VEuPathDB" id="ToxoDB:CSUI_008596"/>